<dbReference type="Proteomes" id="UP000199107">
    <property type="component" value="Unassembled WGS sequence"/>
</dbReference>
<dbReference type="SUPFAM" id="SSF89733">
    <property type="entry name" value="L-sulfolactate dehydrogenase-like"/>
    <property type="match status" value="1"/>
</dbReference>
<sequence>MTSVVSLNEMRDMIERSLMRVGVARNDAEVCSKVHAESTRDGVASHGINRIPRLVDYIKRGWVNPRTSLSLIHSLGAIESYDGEFGLGVGNAMLATQRAMELARIHGVGIVTIRDTTHWMRGGSYAWHAVEQGFSAIMWTNTESCMPAWGAVEQSIGNNPLVIAVPGDPVPLVLDMAMSQFSYGRLASTAERGESLPVDGGFDIDGGLSRDPKAIQSSRRLLPMGYWKGSGLAILLDALAAMLAQGRSGHRIDELQRGSGTGCCQVFMLFDPEHLGGRQMCNDLVDGMTSHLSSLAPDTPDGSVRWPGASTFQRRVGNSHRISVSDEVWQQVRMLAGA</sequence>
<proteinExistence type="predicted"/>
<dbReference type="RefSeq" id="WP_218124481.1">
    <property type="nucleotide sequence ID" value="NZ_FNGH01000031.1"/>
</dbReference>
<accession>A0A1G9XCG6</accession>
<evidence type="ECO:0000256" key="1">
    <source>
        <dbReference type="ARBA" id="ARBA00023002"/>
    </source>
</evidence>
<dbReference type="Pfam" id="PF02615">
    <property type="entry name" value="Ldh_2"/>
    <property type="match status" value="1"/>
</dbReference>
<protein>
    <submittedName>
        <fullName evidence="2">3-dehydro-L-gulonate 2-dehydrogenase</fullName>
    </submittedName>
</protein>
<dbReference type="GO" id="GO:0016491">
    <property type="term" value="F:oxidoreductase activity"/>
    <property type="evidence" value="ECO:0007669"/>
    <property type="project" value="UniProtKB-KW"/>
</dbReference>
<keyword evidence="3" id="KW-1185">Reference proteome</keyword>
<evidence type="ECO:0000313" key="3">
    <source>
        <dbReference type="Proteomes" id="UP000199107"/>
    </source>
</evidence>
<dbReference type="PANTHER" id="PTHR11091:SF3">
    <property type="entry name" value="2,3-DIKETO-L-GULONATE REDUCTASE"/>
    <property type="match status" value="1"/>
</dbReference>
<gene>
    <name evidence="2" type="ORF">SAMN05192555_1313</name>
</gene>
<reference evidence="3" key="1">
    <citation type="submission" date="2016-10" db="EMBL/GenBank/DDBJ databases">
        <authorList>
            <person name="Varghese N."/>
            <person name="Submissions S."/>
        </authorList>
    </citation>
    <scope>NUCLEOTIDE SEQUENCE [LARGE SCALE GENOMIC DNA]</scope>
    <source>
        <strain evidence="3">AAP</strain>
    </source>
</reference>
<name>A0A1G9XCG6_9GAMM</name>
<dbReference type="Gene3D" id="1.10.1530.10">
    <property type="match status" value="1"/>
</dbReference>
<keyword evidence="1" id="KW-0560">Oxidoreductase</keyword>
<dbReference type="Gene3D" id="3.30.1370.60">
    <property type="entry name" value="Hypothetical oxidoreductase yiak, domain 2"/>
    <property type="match status" value="1"/>
</dbReference>
<dbReference type="InterPro" id="IPR036111">
    <property type="entry name" value="Mal/L-sulfo/L-lacto_DH-like_sf"/>
</dbReference>
<dbReference type="NCBIfam" id="NF009750">
    <property type="entry name" value="PRK13260.1"/>
    <property type="match status" value="1"/>
</dbReference>
<evidence type="ECO:0000313" key="2">
    <source>
        <dbReference type="EMBL" id="SDM94492.1"/>
    </source>
</evidence>
<dbReference type="InterPro" id="IPR003767">
    <property type="entry name" value="Malate/L-lactate_DH-like"/>
</dbReference>
<dbReference type="InterPro" id="IPR043143">
    <property type="entry name" value="Mal/L-sulf/L-lact_DH-like_NADP"/>
</dbReference>
<dbReference type="PANTHER" id="PTHR11091">
    <property type="entry name" value="OXIDOREDUCTASE-RELATED"/>
    <property type="match status" value="1"/>
</dbReference>
<dbReference type="STRING" id="48727.SAMN05192555_1313"/>
<dbReference type="InterPro" id="IPR043144">
    <property type="entry name" value="Mal/L-sulf/L-lact_DH-like_ah"/>
</dbReference>
<dbReference type="AlphaFoldDB" id="A0A1G9XCG6"/>
<organism evidence="2 3">
    <name type="scientific">Franzmannia pantelleriensis</name>
    <dbReference type="NCBI Taxonomy" id="48727"/>
    <lineage>
        <taxon>Bacteria</taxon>
        <taxon>Pseudomonadati</taxon>
        <taxon>Pseudomonadota</taxon>
        <taxon>Gammaproteobacteria</taxon>
        <taxon>Oceanospirillales</taxon>
        <taxon>Halomonadaceae</taxon>
        <taxon>Franzmannia</taxon>
    </lineage>
</organism>
<dbReference type="EMBL" id="FNGH01000031">
    <property type="protein sequence ID" value="SDM94492.1"/>
    <property type="molecule type" value="Genomic_DNA"/>
</dbReference>